<feature type="non-terminal residue" evidence="3">
    <location>
        <position position="1"/>
    </location>
</feature>
<evidence type="ECO:0000313" key="3">
    <source>
        <dbReference type="EMBL" id="OCH84162.1"/>
    </source>
</evidence>
<dbReference type="Proteomes" id="UP000250043">
    <property type="component" value="Unassembled WGS sequence"/>
</dbReference>
<keyword evidence="4" id="KW-1185">Reference proteome</keyword>
<dbReference type="AlphaFoldDB" id="A0A8E2DEX0"/>
<accession>A0A8E2DEX0</accession>
<reference evidence="3 4" key="1">
    <citation type="submission" date="2016-07" db="EMBL/GenBank/DDBJ databases">
        <title>Draft genome of the white-rot fungus Obba rivulosa 3A-2.</title>
        <authorList>
            <consortium name="DOE Joint Genome Institute"/>
            <person name="Miettinen O."/>
            <person name="Riley R."/>
            <person name="Acob R."/>
            <person name="Barry K."/>
            <person name="Cullen D."/>
            <person name="De Vries R."/>
            <person name="Hainaut M."/>
            <person name="Hatakka A."/>
            <person name="Henrissat B."/>
            <person name="Hilden K."/>
            <person name="Kuo R."/>
            <person name="Labutti K."/>
            <person name="Lipzen A."/>
            <person name="Makela M.R."/>
            <person name="Sandor L."/>
            <person name="Spatafora J.W."/>
            <person name="Grigoriev I.V."/>
            <person name="Hibbett D.S."/>
        </authorList>
    </citation>
    <scope>NUCLEOTIDE SEQUENCE [LARGE SCALE GENOMIC DNA]</scope>
    <source>
        <strain evidence="3 4">3A-2</strain>
    </source>
</reference>
<protein>
    <recommendedName>
        <fullName evidence="2">GAG-pre-integrase domain-containing protein</fullName>
    </recommendedName>
</protein>
<feature type="non-terminal residue" evidence="3">
    <location>
        <position position="62"/>
    </location>
</feature>
<dbReference type="EMBL" id="KV722713">
    <property type="protein sequence ID" value="OCH84162.1"/>
    <property type="molecule type" value="Genomic_DNA"/>
</dbReference>
<dbReference type="OrthoDB" id="2742630at2759"/>
<evidence type="ECO:0000256" key="1">
    <source>
        <dbReference type="SAM" id="MobiDB-lite"/>
    </source>
</evidence>
<dbReference type="InterPro" id="IPR025724">
    <property type="entry name" value="GAG-pre-integrase_dom"/>
</dbReference>
<organism evidence="3 4">
    <name type="scientific">Obba rivulosa</name>
    <dbReference type="NCBI Taxonomy" id="1052685"/>
    <lineage>
        <taxon>Eukaryota</taxon>
        <taxon>Fungi</taxon>
        <taxon>Dikarya</taxon>
        <taxon>Basidiomycota</taxon>
        <taxon>Agaricomycotina</taxon>
        <taxon>Agaricomycetes</taxon>
        <taxon>Polyporales</taxon>
        <taxon>Gelatoporiaceae</taxon>
        <taxon>Obba</taxon>
    </lineage>
</organism>
<gene>
    <name evidence="3" type="ORF">OBBRIDRAFT_700213</name>
</gene>
<dbReference type="Pfam" id="PF13976">
    <property type="entry name" value="gag_pre-integrs"/>
    <property type="match status" value="1"/>
</dbReference>
<name>A0A8E2DEX0_9APHY</name>
<feature type="region of interest" description="Disordered" evidence="1">
    <location>
        <begin position="43"/>
        <end position="62"/>
    </location>
</feature>
<feature type="domain" description="GAG-pre-integrase" evidence="2">
    <location>
        <begin position="1"/>
        <end position="44"/>
    </location>
</feature>
<evidence type="ECO:0000313" key="4">
    <source>
        <dbReference type="Proteomes" id="UP000250043"/>
    </source>
</evidence>
<evidence type="ECO:0000259" key="2">
    <source>
        <dbReference type="Pfam" id="PF13976"/>
    </source>
</evidence>
<proteinExistence type="predicted"/>
<sequence>HRMLGHLSMKSVKMLHTKGMVRGMLVDTSREPSEQCEICVQAKHHQEPFPKESQTKYSKVGE</sequence>
<feature type="compositionally biased region" description="Basic and acidic residues" evidence="1">
    <location>
        <begin position="44"/>
        <end position="62"/>
    </location>
</feature>